<keyword evidence="2" id="KW-0677">Repeat</keyword>
<feature type="compositionally biased region" description="Polar residues" evidence="6">
    <location>
        <begin position="553"/>
        <end position="568"/>
    </location>
</feature>
<comment type="function">
    <text evidence="3">Regulates mitochondrial small subunit maturation by controlling 15S rRNA 5'-end processing. Localizes to the 5' precursor of the 15S rRNA in a position that is subsequently occupied by mS47 in the mature yeast mtSSU. Uses structure and sequence-specific RNA recognition, binding to a single-stranded region of the precursor and specifically recognizing bases -6 to -1. The exchange of Ccm1 for mS47 is coupled to the irreversible removal of precursor rRNA that is accompanied by conformational changes of the mitoribosomal proteins uS5m and mS26. These conformational changes signal completion of 5'-end rRNA processing through protection of the mature 5'-end of the 15S rRNA and stabilization of mS47. The removal of the 5' precursor together with the dissociation of Ccm1 may be catalyzed by the 5'-3' exoribonuclease Pet127. Involved in the specific removal of group I introns in mitochondrial encoded transcripts.</text>
</comment>
<dbReference type="GeneID" id="89968743"/>
<keyword evidence="8" id="KW-1185">Reference proteome</keyword>
<reference evidence="7 8" key="1">
    <citation type="submission" date="2023-08" db="EMBL/GenBank/DDBJ databases">
        <title>Black Yeasts Isolated from many extreme environments.</title>
        <authorList>
            <person name="Coleine C."/>
            <person name="Stajich J.E."/>
            <person name="Selbmann L."/>
        </authorList>
    </citation>
    <scope>NUCLEOTIDE SEQUENCE [LARGE SCALE GENOMIC DNA]</scope>
    <source>
        <strain evidence="7 8">CCFEE 5792</strain>
    </source>
</reference>
<name>A0AAV9NUA7_9EURO</name>
<evidence type="ECO:0000256" key="1">
    <source>
        <dbReference type="ARBA" id="ARBA00006192"/>
    </source>
</evidence>
<dbReference type="RefSeq" id="XP_064712011.1">
    <property type="nucleotide sequence ID" value="XM_064844151.1"/>
</dbReference>
<feature type="region of interest" description="Disordered" evidence="6">
    <location>
        <begin position="547"/>
        <end position="568"/>
    </location>
</feature>
<dbReference type="PANTHER" id="PTHR47447">
    <property type="entry name" value="OS03G0856100 PROTEIN"/>
    <property type="match status" value="1"/>
</dbReference>
<dbReference type="Gene3D" id="1.25.40.10">
    <property type="entry name" value="Tetratricopeptide repeat domain"/>
    <property type="match status" value="2"/>
</dbReference>
<proteinExistence type="inferred from homology"/>
<sequence>MPRRHRITARQSITAQQSHSVYRRSRKLYWDYQFGKLAFPEDGDFGQARSRFIVFQSEAASLLRLSQTLSGNTSLIPARYLTRHLVPLVIGALAHSAKSALDVMLLMRDLTTFRLHMRCDCLFYLRKVYKTTIETEPTVRRMFDQEIESAAEIGRWPNKMPSNVLVALLNHSNLHTCQDIIDSVFARYDPVPLVLRLAMMDHYTYHQQPKQALDILARLSPEELKAATPDLHRRFYNLLKIDTVESSSTGLNFQILPALVATGIPLDDALHNVVLERAVALGLPDVAWEVFRFMEGNHITVDARRHLVLLRSCFQRGDLEGLNRIMSSIHRSPDLVKDPFLVSYTMNIVRYVCYFERKLPMTESLAHILAVYDRVYDRGPLVKLAIVDPLPPSETRLTTTIPDGIQLAFTLWTYILVQHSDHRVSHLWLQFVHLVNMGDPEMCAVAAHDVLYNGLITYWGRNPETLINAVETLEEMERLNLCEPTELTWVLLVSAFTRHGQQTAAENIRQMMKVRGVDPQMSQWRFLLDHNPGSELASRIEADFDAKGIPSGLPTTESPHNHGQATGD</sequence>
<evidence type="ECO:0000256" key="3">
    <source>
        <dbReference type="ARBA" id="ARBA00044493"/>
    </source>
</evidence>
<evidence type="ECO:0000256" key="2">
    <source>
        <dbReference type="ARBA" id="ARBA00022737"/>
    </source>
</evidence>
<comment type="subunit">
    <text evidence="4">Binds to mitochondrial small subunit 15S rRNA.</text>
</comment>
<evidence type="ECO:0000256" key="6">
    <source>
        <dbReference type="SAM" id="MobiDB-lite"/>
    </source>
</evidence>
<dbReference type="InterPro" id="IPR002885">
    <property type="entry name" value="PPR_rpt"/>
</dbReference>
<evidence type="ECO:0000313" key="8">
    <source>
        <dbReference type="Proteomes" id="UP001358417"/>
    </source>
</evidence>
<comment type="similarity">
    <text evidence="1">Belongs to the CCM1 family.</text>
</comment>
<dbReference type="Proteomes" id="UP001358417">
    <property type="component" value="Unassembled WGS sequence"/>
</dbReference>
<dbReference type="EMBL" id="JAVRRD010000001">
    <property type="protein sequence ID" value="KAK5064687.1"/>
    <property type="molecule type" value="Genomic_DNA"/>
</dbReference>
<organism evidence="7 8">
    <name type="scientific">Exophiala bonariae</name>
    <dbReference type="NCBI Taxonomy" id="1690606"/>
    <lineage>
        <taxon>Eukaryota</taxon>
        <taxon>Fungi</taxon>
        <taxon>Dikarya</taxon>
        <taxon>Ascomycota</taxon>
        <taxon>Pezizomycotina</taxon>
        <taxon>Eurotiomycetes</taxon>
        <taxon>Chaetothyriomycetidae</taxon>
        <taxon>Chaetothyriales</taxon>
        <taxon>Herpotrichiellaceae</taxon>
        <taxon>Exophiala</taxon>
    </lineage>
</organism>
<dbReference type="PANTHER" id="PTHR47447:SF25">
    <property type="entry name" value="SAP DOMAIN-CONTAINING PROTEIN"/>
    <property type="match status" value="1"/>
</dbReference>
<feature type="repeat" description="PPR" evidence="5">
    <location>
        <begin position="485"/>
        <end position="519"/>
    </location>
</feature>
<evidence type="ECO:0000256" key="4">
    <source>
        <dbReference type="ARBA" id="ARBA00044511"/>
    </source>
</evidence>
<evidence type="ECO:0000313" key="7">
    <source>
        <dbReference type="EMBL" id="KAK5064687.1"/>
    </source>
</evidence>
<dbReference type="InterPro" id="IPR011990">
    <property type="entry name" value="TPR-like_helical_dom_sf"/>
</dbReference>
<comment type="caution">
    <text evidence="7">The sequence shown here is derived from an EMBL/GenBank/DDBJ whole genome shotgun (WGS) entry which is preliminary data.</text>
</comment>
<evidence type="ECO:0000256" key="5">
    <source>
        <dbReference type="PROSITE-ProRule" id="PRU00708"/>
    </source>
</evidence>
<dbReference type="PROSITE" id="PS51375">
    <property type="entry name" value="PPR"/>
    <property type="match status" value="1"/>
</dbReference>
<protein>
    <recommendedName>
        <fullName evidence="9">Pentatricopeptide repeat protein</fullName>
    </recommendedName>
</protein>
<gene>
    <name evidence="7" type="ORF">LTR84_000521</name>
</gene>
<dbReference type="AlphaFoldDB" id="A0AAV9NUA7"/>
<evidence type="ECO:0008006" key="9">
    <source>
        <dbReference type="Google" id="ProtNLM"/>
    </source>
</evidence>
<accession>A0AAV9NUA7</accession>